<reference evidence="4" key="1">
    <citation type="journal article" date="2023" name="Arch. Microbiol.">
        <title>Desulfoferula mesophilus gen. nov. sp. nov., a mesophilic sulfate-reducing bacterium isolated from a brackish lake sediment.</title>
        <authorList>
            <person name="Watanabe T."/>
            <person name="Yabe T."/>
            <person name="Tsuji J.M."/>
            <person name="Fukui M."/>
        </authorList>
    </citation>
    <scope>NUCLEOTIDE SEQUENCE [LARGE SCALE GENOMIC DNA]</scope>
    <source>
        <strain evidence="4">12FAK</strain>
    </source>
</reference>
<comment type="similarity">
    <text evidence="1">Belongs to the glycosyltransferase 2 family. WaaE/KdtX subfamily.</text>
</comment>
<evidence type="ECO:0000259" key="2">
    <source>
        <dbReference type="Pfam" id="PF00535"/>
    </source>
</evidence>
<dbReference type="Pfam" id="PF00535">
    <property type="entry name" value="Glycos_transf_2"/>
    <property type="match status" value="1"/>
</dbReference>
<proteinExistence type="inferred from homology"/>
<organism evidence="3 4">
    <name type="scientific">Desulfoferula mesophila</name>
    <dbReference type="NCBI Taxonomy" id="3058419"/>
    <lineage>
        <taxon>Bacteria</taxon>
        <taxon>Pseudomonadati</taxon>
        <taxon>Thermodesulfobacteriota</taxon>
        <taxon>Desulfarculia</taxon>
        <taxon>Desulfarculales</taxon>
        <taxon>Desulfarculaceae</taxon>
        <taxon>Desulfoferula</taxon>
    </lineage>
</organism>
<evidence type="ECO:0000313" key="3">
    <source>
        <dbReference type="EMBL" id="BEQ15878.1"/>
    </source>
</evidence>
<dbReference type="RefSeq" id="WP_338600926.1">
    <property type="nucleotide sequence ID" value="NZ_AP028679.1"/>
</dbReference>
<dbReference type="EMBL" id="AP028679">
    <property type="protein sequence ID" value="BEQ15878.1"/>
    <property type="molecule type" value="Genomic_DNA"/>
</dbReference>
<dbReference type="SUPFAM" id="SSF53448">
    <property type="entry name" value="Nucleotide-diphospho-sugar transferases"/>
    <property type="match status" value="1"/>
</dbReference>
<protein>
    <recommendedName>
        <fullName evidence="2">Glycosyltransferase 2-like domain-containing protein</fullName>
    </recommendedName>
</protein>
<dbReference type="KEGG" id="dmp:FAK_29440"/>
<keyword evidence="4" id="KW-1185">Reference proteome</keyword>
<dbReference type="InterPro" id="IPR001173">
    <property type="entry name" value="Glyco_trans_2-like"/>
</dbReference>
<dbReference type="PANTHER" id="PTHR43630">
    <property type="entry name" value="POLY-BETA-1,6-N-ACETYL-D-GLUCOSAMINE SYNTHASE"/>
    <property type="match status" value="1"/>
</dbReference>
<evidence type="ECO:0000313" key="4">
    <source>
        <dbReference type="Proteomes" id="UP001366166"/>
    </source>
</evidence>
<gene>
    <name evidence="3" type="ORF">FAK_29440</name>
</gene>
<evidence type="ECO:0000256" key="1">
    <source>
        <dbReference type="ARBA" id="ARBA00038494"/>
    </source>
</evidence>
<dbReference type="PANTHER" id="PTHR43630:SF2">
    <property type="entry name" value="GLYCOSYLTRANSFERASE"/>
    <property type="match status" value="1"/>
</dbReference>
<dbReference type="InterPro" id="IPR029044">
    <property type="entry name" value="Nucleotide-diphossugar_trans"/>
</dbReference>
<sequence length="306" mass="34267">MSDTRITGIVHTRDSAATLEAALASLAWVDELMVVDMQSSDDSVAIAKRMGAQVHHAEIAPRIDGVRNRYVAKASGDWVLVLDSDEYLSDDAPELVRGLIAESGGKYDAYALPRYNYLGEQVTLGGGRHPDYQIRLFKKGAVLWPDAHHTPPVITTGPARLREVPPSQGPHIHHRNYRDLRQLIARQLDYALSDVYPSDPESFDFAAYLAKAHEQMALRRDPQTDGDLSEAMALVMAWDSVMRGLIHWDSLEPRPPLNMLQALPSSAAQIPSWEIRARRYLGRHLALRHLLKAVRLRLRALLPKRG</sequence>
<dbReference type="Gene3D" id="3.90.550.10">
    <property type="entry name" value="Spore Coat Polysaccharide Biosynthesis Protein SpsA, Chain A"/>
    <property type="match status" value="1"/>
</dbReference>
<accession>A0AAU9EFJ5</accession>
<name>A0AAU9EFJ5_9BACT</name>
<dbReference type="CDD" id="cd02511">
    <property type="entry name" value="Beta4Glucosyltransferase"/>
    <property type="match status" value="1"/>
</dbReference>
<feature type="domain" description="Glycosyltransferase 2-like" evidence="2">
    <location>
        <begin position="10"/>
        <end position="104"/>
    </location>
</feature>
<dbReference type="AlphaFoldDB" id="A0AAU9EFJ5"/>
<dbReference type="Proteomes" id="UP001366166">
    <property type="component" value="Chromosome"/>
</dbReference>